<proteinExistence type="predicted"/>
<protein>
    <submittedName>
        <fullName evidence="2">Uncharacterized protein</fullName>
    </submittedName>
</protein>
<evidence type="ECO:0000313" key="2">
    <source>
        <dbReference type="Ensembl" id="ENSORLP00020003428.1"/>
    </source>
</evidence>
<reference evidence="2 3" key="2">
    <citation type="submission" date="2017-04" db="EMBL/GenBank/DDBJ databases">
        <title>CpG methylation of centromeres and impact of large insertions on vertebrate speciation.</title>
        <authorList>
            <person name="Ichikawa K."/>
            <person name="Yoshimura J."/>
            <person name="Morishita S."/>
        </authorList>
    </citation>
    <scope>NUCLEOTIDE SEQUENCE</scope>
    <source>
        <strain evidence="2 3">HNI</strain>
    </source>
</reference>
<dbReference type="Proteomes" id="UP000265180">
    <property type="component" value="Chromosome 3"/>
</dbReference>
<accession>A0A3P9K499</accession>
<feature type="chain" id="PRO_5017922695" evidence="1">
    <location>
        <begin position="29"/>
        <end position="95"/>
    </location>
</feature>
<reference evidence="2" key="3">
    <citation type="submission" date="2025-08" db="UniProtKB">
        <authorList>
            <consortium name="Ensembl"/>
        </authorList>
    </citation>
    <scope>IDENTIFICATION</scope>
    <source>
        <strain evidence="2">HNI</strain>
    </source>
</reference>
<reference key="1">
    <citation type="journal article" date="2007" name="Nature">
        <title>The medaka draft genome and insights into vertebrate genome evolution.</title>
        <authorList>
            <person name="Kasahara M."/>
            <person name="Naruse K."/>
            <person name="Sasaki S."/>
            <person name="Nakatani Y."/>
            <person name="Qu W."/>
            <person name="Ahsan B."/>
            <person name="Yamada T."/>
            <person name="Nagayasu Y."/>
            <person name="Doi K."/>
            <person name="Kasai Y."/>
            <person name="Jindo T."/>
            <person name="Kobayashi D."/>
            <person name="Shimada A."/>
            <person name="Toyoda A."/>
            <person name="Kuroki Y."/>
            <person name="Fujiyama A."/>
            <person name="Sasaki T."/>
            <person name="Shimizu A."/>
            <person name="Asakawa S."/>
            <person name="Shimizu N."/>
            <person name="Hashimoto S."/>
            <person name="Yang J."/>
            <person name="Lee Y."/>
            <person name="Matsushima K."/>
            <person name="Sugano S."/>
            <person name="Sakaizumi M."/>
            <person name="Narita T."/>
            <person name="Ohishi K."/>
            <person name="Haga S."/>
            <person name="Ohta F."/>
            <person name="Nomoto H."/>
            <person name="Nogata K."/>
            <person name="Morishita T."/>
            <person name="Endo T."/>
            <person name="Shin-I T."/>
            <person name="Takeda H."/>
            <person name="Morishita S."/>
            <person name="Kohara Y."/>
        </authorList>
    </citation>
    <scope>NUCLEOTIDE SEQUENCE [LARGE SCALE GENOMIC DNA]</scope>
    <source>
        <strain>Hd-rR</strain>
    </source>
</reference>
<keyword evidence="1" id="KW-0732">Signal</keyword>
<name>A0A3P9K499_ORYLA</name>
<sequence length="95" mass="10902">KKKEIDAMMMLWLKLIIFLASFLSKRKGQRPVYKFVRCNPNGDQANCVVQQTPKMPWSPELPSKLPASTAQYLYVCMFSAAMLLRKGQIHIKADI</sequence>
<evidence type="ECO:0000256" key="1">
    <source>
        <dbReference type="SAM" id="SignalP"/>
    </source>
</evidence>
<dbReference type="AlphaFoldDB" id="A0A3P9K499"/>
<dbReference type="Ensembl" id="ENSORLT00020009636.1">
    <property type="protein sequence ID" value="ENSORLP00020003428.1"/>
    <property type="gene ID" value="ENSORLG00020004210.1"/>
</dbReference>
<organism evidence="2 3">
    <name type="scientific">Oryzias latipes</name>
    <name type="common">Japanese rice fish</name>
    <name type="synonym">Japanese killifish</name>
    <dbReference type="NCBI Taxonomy" id="8090"/>
    <lineage>
        <taxon>Eukaryota</taxon>
        <taxon>Metazoa</taxon>
        <taxon>Chordata</taxon>
        <taxon>Craniata</taxon>
        <taxon>Vertebrata</taxon>
        <taxon>Euteleostomi</taxon>
        <taxon>Actinopterygii</taxon>
        <taxon>Neopterygii</taxon>
        <taxon>Teleostei</taxon>
        <taxon>Neoteleostei</taxon>
        <taxon>Acanthomorphata</taxon>
        <taxon>Ovalentaria</taxon>
        <taxon>Atherinomorphae</taxon>
        <taxon>Beloniformes</taxon>
        <taxon>Adrianichthyidae</taxon>
        <taxon>Oryziinae</taxon>
        <taxon>Oryzias</taxon>
    </lineage>
</organism>
<reference evidence="2" key="4">
    <citation type="submission" date="2025-09" db="UniProtKB">
        <authorList>
            <consortium name="Ensembl"/>
        </authorList>
    </citation>
    <scope>IDENTIFICATION</scope>
    <source>
        <strain evidence="2">HNI</strain>
    </source>
</reference>
<evidence type="ECO:0000313" key="3">
    <source>
        <dbReference type="Proteomes" id="UP000265180"/>
    </source>
</evidence>
<feature type="signal peptide" evidence="1">
    <location>
        <begin position="1"/>
        <end position="28"/>
    </location>
</feature>